<dbReference type="PROSITE" id="PS51192">
    <property type="entry name" value="HELICASE_ATP_BIND_1"/>
    <property type="match status" value="1"/>
</dbReference>
<dbReference type="SUPFAM" id="SSF52540">
    <property type="entry name" value="P-loop containing nucleoside triphosphate hydrolases"/>
    <property type="match status" value="1"/>
</dbReference>
<dbReference type="RefSeq" id="WP_093044617.1">
    <property type="nucleotide sequence ID" value="NZ_FNQR01000006.1"/>
</dbReference>
<keyword evidence="4" id="KW-0067">ATP-binding</keyword>
<keyword evidence="1" id="KW-0547">Nucleotide-binding</keyword>
<dbReference type="EMBL" id="FNQR01000006">
    <property type="protein sequence ID" value="SEA60365.1"/>
    <property type="molecule type" value="Genomic_DNA"/>
</dbReference>
<dbReference type="Proteomes" id="UP000198584">
    <property type="component" value="Unassembled WGS sequence"/>
</dbReference>
<dbReference type="GO" id="GO:0043590">
    <property type="term" value="C:bacterial nucleoid"/>
    <property type="evidence" value="ECO:0007669"/>
    <property type="project" value="TreeGrafter"/>
</dbReference>
<evidence type="ECO:0000259" key="6">
    <source>
        <dbReference type="PROSITE" id="PS51192"/>
    </source>
</evidence>
<dbReference type="PANTHER" id="PTHR13710">
    <property type="entry name" value="DNA HELICASE RECQ FAMILY MEMBER"/>
    <property type="match status" value="1"/>
</dbReference>
<evidence type="ECO:0000313" key="9">
    <source>
        <dbReference type="Proteomes" id="UP000198584"/>
    </source>
</evidence>
<dbReference type="Pfam" id="PF00271">
    <property type="entry name" value="Helicase_C"/>
    <property type="match status" value="1"/>
</dbReference>
<dbReference type="InterPro" id="IPR002464">
    <property type="entry name" value="DNA/RNA_helicase_DEAH_CS"/>
</dbReference>
<dbReference type="CDD" id="cd17920">
    <property type="entry name" value="DEXHc_RecQ"/>
    <property type="match status" value="1"/>
</dbReference>
<proteinExistence type="predicted"/>
<keyword evidence="2" id="KW-0378">Hydrolase</keyword>
<dbReference type="GO" id="GO:0006310">
    <property type="term" value="P:DNA recombination"/>
    <property type="evidence" value="ECO:0007669"/>
    <property type="project" value="InterPro"/>
</dbReference>
<dbReference type="Gene3D" id="3.40.50.300">
    <property type="entry name" value="P-loop containing nucleotide triphosphate hydrolases"/>
    <property type="match status" value="2"/>
</dbReference>
<feature type="domain" description="Helicase C-terminal" evidence="7">
    <location>
        <begin position="221"/>
        <end position="366"/>
    </location>
</feature>
<evidence type="ECO:0000256" key="5">
    <source>
        <dbReference type="ARBA" id="ARBA00023125"/>
    </source>
</evidence>
<dbReference type="SMART" id="SM00490">
    <property type="entry name" value="HELICc"/>
    <property type="match status" value="1"/>
</dbReference>
<dbReference type="NCBIfam" id="TIGR00614">
    <property type="entry name" value="recQ_fam"/>
    <property type="match status" value="1"/>
</dbReference>
<dbReference type="InterPro" id="IPR027417">
    <property type="entry name" value="P-loop_NTPase"/>
</dbReference>
<keyword evidence="5" id="KW-0238">DNA-binding</keyword>
<dbReference type="GO" id="GO:0043138">
    <property type="term" value="F:3'-5' DNA helicase activity"/>
    <property type="evidence" value="ECO:0007669"/>
    <property type="project" value="TreeGrafter"/>
</dbReference>
<dbReference type="GO" id="GO:0006281">
    <property type="term" value="P:DNA repair"/>
    <property type="evidence" value="ECO:0007669"/>
    <property type="project" value="TreeGrafter"/>
</dbReference>
<feature type="domain" description="Helicase ATP-binding" evidence="6">
    <location>
        <begin position="27"/>
        <end position="194"/>
    </location>
</feature>
<protein>
    <submittedName>
        <fullName evidence="8">ATP-dependent DNA helicase RecQ</fullName>
    </submittedName>
</protein>
<dbReference type="GO" id="GO:0005524">
    <property type="term" value="F:ATP binding"/>
    <property type="evidence" value="ECO:0007669"/>
    <property type="project" value="UniProtKB-KW"/>
</dbReference>
<dbReference type="PANTHER" id="PTHR13710:SF84">
    <property type="entry name" value="ATP-DEPENDENT DNA HELICASE RECS-RELATED"/>
    <property type="match status" value="1"/>
</dbReference>
<sequence length="511" mass="59180">MNNRSLEQELKHYFGFDAFKTGQKEIITDVMNGKDVLGILPTGSGKSICYQLPAVLSEGVTVVVSPLVSLMVDQVKALKATGFKRVTAINSFLSPVQKKQLLSQLAHYKLIYVSPEMLQNNIVVEQLQALHISLFVVDEAHCISQWGHEFRTDYLKLAKVIELFNQPTVLALSGTATPEVQEDIISQLGMIHRESHIYPMDKENISFAIEHVEHPNEKLMKIEQLLKDQYAPTMIYFSSRQWAERASGELSKQLSDKRVAFYHGGMEQSDRLLIQQQFMNDQLDIICCTSAFGMGINKKNIRYVIHFHLPTQTESFIQEVGRAGRDGAHSISVVYYSPSDDFLPKKLIQSELPEAGDIQKTLNYLFNLYQAGAKLPADELVQEELELTETQWRFIKYHCHQHHLLNQQAIVFNRDKWKEFYTFLTNQVDNRYKYKMAKFSELMRWVHSQACRRKGLYQPFQNSVKTPDVPCCDYCGFDWRNFSFGQKETVIFQQDWHDRLREIFLQGDKHE</sequence>
<dbReference type="SMART" id="SM00487">
    <property type="entry name" value="DEXDc"/>
    <property type="match status" value="1"/>
</dbReference>
<dbReference type="FunFam" id="3.40.50.300:FF:001363">
    <property type="entry name" value="ATP-dependent DNA helicase RecQ"/>
    <property type="match status" value="1"/>
</dbReference>
<keyword evidence="9" id="KW-1185">Reference proteome</keyword>
<dbReference type="PROSITE" id="PS00690">
    <property type="entry name" value="DEAH_ATP_HELICASE"/>
    <property type="match status" value="1"/>
</dbReference>
<evidence type="ECO:0000259" key="7">
    <source>
        <dbReference type="PROSITE" id="PS51194"/>
    </source>
</evidence>
<evidence type="ECO:0000256" key="4">
    <source>
        <dbReference type="ARBA" id="ARBA00022840"/>
    </source>
</evidence>
<dbReference type="InterPro" id="IPR011545">
    <property type="entry name" value="DEAD/DEAH_box_helicase_dom"/>
</dbReference>
<dbReference type="GO" id="GO:0030894">
    <property type="term" value="C:replisome"/>
    <property type="evidence" value="ECO:0007669"/>
    <property type="project" value="TreeGrafter"/>
</dbReference>
<dbReference type="OrthoDB" id="9763310at2"/>
<evidence type="ECO:0000256" key="2">
    <source>
        <dbReference type="ARBA" id="ARBA00022801"/>
    </source>
</evidence>
<dbReference type="AlphaFoldDB" id="A0A1H4CIW3"/>
<organism evidence="8 9">
    <name type="scientific">Thalassobacillus cyri</name>
    <dbReference type="NCBI Taxonomy" id="571932"/>
    <lineage>
        <taxon>Bacteria</taxon>
        <taxon>Bacillati</taxon>
        <taxon>Bacillota</taxon>
        <taxon>Bacilli</taxon>
        <taxon>Bacillales</taxon>
        <taxon>Bacillaceae</taxon>
        <taxon>Thalassobacillus</taxon>
    </lineage>
</organism>
<dbReference type="GO" id="GO:0016787">
    <property type="term" value="F:hydrolase activity"/>
    <property type="evidence" value="ECO:0007669"/>
    <property type="project" value="UniProtKB-KW"/>
</dbReference>
<evidence type="ECO:0000313" key="8">
    <source>
        <dbReference type="EMBL" id="SEA60365.1"/>
    </source>
</evidence>
<dbReference type="GO" id="GO:0005737">
    <property type="term" value="C:cytoplasm"/>
    <property type="evidence" value="ECO:0007669"/>
    <property type="project" value="TreeGrafter"/>
</dbReference>
<keyword evidence="3 8" id="KW-0347">Helicase</keyword>
<evidence type="ECO:0000256" key="1">
    <source>
        <dbReference type="ARBA" id="ARBA00022741"/>
    </source>
</evidence>
<dbReference type="InterPro" id="IPR001650">
    <property type="entry name" value="Helicase_C-like"/>
</dbReference>
<dbReference type="GO" id="GO:0003677">
    <property type="term" value="F:DNA binding"/>
    <property type="evidence" value="ECO:0007669"/>
    <property type="project" value="UniProtKB-KW"/>
</dbReference>
<dbReference type="InterPro" id="IPR014001">
    <property type="entry name" value="Helicase_ATP-bd"/>
</dbReference>
<dbReference type="Pfam" id="PF00270">
    <property type="entry name" value="DEAD"/>
    <property type="match status" value="1"/>
</dbReference>
<dbReference type="GO" id="GO:0009378">
    <property type="term" value="F:four-way junction helicase activity"/>
    <property type="evidence" value="ECO:0007669"/>
    <property type="project" value="TreeGrafter"/>
</dbReference>
<gene>
    <name evidence="8" type="ORF">SAMN05421743_10675</name>
</gene>
<evidence type="ECO:0000256" key="3">
    <source>
        <dbReference type="ARBA" id="ARBA00022806"/>
    </source>
</evidence>
<reference evidence="8 9" key="1">
    <citation type="submission" date="2016-10" db="EMBL/GenBank/DDBJ databases">
        <authorList>
            <person name="de Groot N.N."/>
        </authorList>
    </citation>
    <scope>NUCLEOTIDE SEQUENCE [LARGE SCALE GENOMIC DNA]</scope>
    <source>
        <strain evidence="8 9">CCM7597</strain>
    </source>
</reference>
<dbReference type="STRING" id="571932.SAMN05421743_10675"/>
<dbReference type="InterPro" id="IPR004589">
    <property type="entry name" value="DNA_helicase_ATP-dep_RecQ"/>
</dbReference>
<name>A0A1H4CIW3_9BACI</name>
<dbReference type="PROSITE" id="PS51194">
    <property type="entry name" value="HELICASE_CTER"/>
    <property type="match status" value="1"/>
</dbReference>
<accession>A0A1H4CIW3</accession>